<sequence length="122" mass="13068">MKKLMAPLALAGLLGFAVSAQATGVEHFKGLPAETLEQAVANFAEYNQKLATVLSGEIDNQAMVEVHELTYTLENALEKIHAEVAELVDTLEELHLASEAFDAEAVKAQGDAYLSVATQIVK</sequence>
<proteinExistence type="predicted"/>
<dbReference type="OrthoDB" id="5975812at2"/>
<reference evidence="2 3" key="1">
    <citation type="journal article" date="2005" name="Int. J. Syst. Evol. Microbiol.">
        <title>Nitrincola lacisaponensis gen. nov., sp. nov., a novel alkaliphilic bacterium isolated from an alkaline, saline lake.</title>
        <authorList>
            <person name="Dimitriu P.A."/>
            <person name="Shukla S.K."/>
            <person name="Conradt J."/>
            <person name="Marquez M.C."/>
            <person name="Ventosa A."/>
            <person name="Maglia A."/>
            <person name="Peyton B.M."/>
            <person name="Pinkart H.C."/>
            <person name="Mormile M.R."/>
        </authorList>
    </citation>
    <scope>NUCLEOTIDE SEQUENCE [LARGE SCALE GENOMIC DNA]</scope>
    <source>
        <strain evidence="2 3">4CA</strain>
    </source>
</reference>
<organism evidence="2 3">
    <name type="scientific">Nitrincola lacisaponensis</name>
    <dbReference type="NCBI Taxonomy" id="267850"/>
    <lineage>
        <taxon>Bacteria</taxon>
        <taxon>Pseudomonadati</taxon>
        <taxon>Pseudomonadota</taxon>
        <taxon>Gammaproteobacteria</taxon>
        <taxon>Oceanospirillales</taxon>
        <taxon>Oceanospirillaceae</taxon>
        <taxon>Nitrincola</taxon>
    </lineage>
</organism>
<dbReference type="AlphaFoldDB" id="A0A063Y1N9"/>
<dbReference type="Pfam" id="PF20531">
    <property type="entry name" value="DUF6746"/>
    <property type="match status" value="1"/>
</dbReference>
<evidence type="ECO:0000313" key="3">
    <source>
        <dbReference type="Proteomes" id="UP000027318"/>
    </source>
</evidence>
<dbReference type="RefSeq" id="WP_051632546.1">
    <property type="nucleotide sequence ID" value="NZ_JBKBNO010000001.1"/>
</dbReference>
<comment type="caution">
    <text evidence="2">The sequence shown here is derived from an EMBL/GenBank/DDBJ whole genome shotgun (WGS) entry which is preliminary data.</text>
</comment>
<dbReference type="Proteomes" id="UP000027318">
    <property type="component" value="Unassembled WGS sequence"/>
</dbReference>
<dbReference type="InterPro" id="IPR046634">
    <property type="entry name" value="DUF6746"/>
</dbReference>
<keyword evidence="1" id="KW-0732">Signal</keyword>
<protein>
    <submittedName>
        <fullName evidence="2">Uncharacterized protein</fullName>
    </submittedName>
</protein>
<gene>
    <name evidence="2" type="ORF">ADINL_0830</name>
</gene>
<dbReference type="PATRIC" id="fig|267850.7.peg.824"/>
<feature type="chain" id="PRO_5001620312" evidence="1">
    <location>
        <begin position="23"/>
        <end position="122"/>
    </location>
</feature>
<name>A0A063Y1N9_9GAMM</name>
<evidence type="ECO:0000313" key="2">
    <source>
        <dbReference type="EMBL" id="KDE40238.1"/>
    </source>
</evidence>
<feature type="signal peptide" evidence="1">
    <location>
        <begin position="1"/>
        <end position="22"/>
    </location>
</feature>
<evidence type="ECO:0000256" key="1">
    <source>
        <dbReference type="SAM" id="SignalP"/>
    </source>
</evidence>
<accession>A0A063Y1N9</accession>
<keyword evidence="3" id="KW-1185">Reference proteome</keyword>
<dbReference type="EMBL" id="JMSZ01000016">
    <property type="protein sequence ID" value="KDE40238.1"/>
    <property type="molecule type" value="Genomic_DNA"/>
</dbReference>